<dbReference type="RefSeq" id="WP_044616006.1">
    <property type="nucleotide sequence ID" value="NZ_CP007142.1"/>
</dbReference>
<evidence type="ECO:0000313" key="1">
    <source>
        <dbReference type="EMBL" id="AJQ93108.1"/>
    </source>
</evidence>
<organism evidence="1 2">
    <name type="scientific">Gynuella sunshinyii YC6258</name>
    <dbReference type="NCBI Taxonomy" id="1445510"/>
    <lineage>
        <taxon>Bacteria</taxon>
        <taxon>Pseudomonadati</taxon>
        <taxon>Pseudomonadota</taxon>
        <taxon>Gammaproteobacteria</taxon>
        <taxon>Oceanospirillales</taxon>
        <taxon>Saccharospirillaceae</taxon>
        <taxon>Gynuella</taxon>
    </lineage>
</organism>
<dbReference type="EMBL" id="CP007142">
    <property type="protein sequence ID" value="AJQ93108.1"/>
    <property type="molecule type" value="Genomic_DNA"/>
</dbReference>
<name>A0A0C5VIC7_9GAMM</name>
<keyword evidence="2" id="KW-1185">Reference proteome</keyword>
<reference evidence="1 2" key="1">
    <citation type="submission" date="2014-01" db="EMBL/GenBank/DDBJ databases">
        <title>Full genme sequencing of cellulolytic bacterium Gynuella sunshinyii YC6258T gen. nov., sp. nov.</title>
        <authorList>
            <person name="Khan H."/>
            <person name="Chung E.J."/>
            <person name="Chung Y.R."/>
        </authorList>
    </citation>
    <scope>NUCLEOTIDE SEQUENCE [LARGE SCALE GENOMIC DNA]</scope>
    <source>
        <strain evidence="1 2">YC6258</strain>
    </source>
</reference>
<dbReference type="Proteomes" id="UP000032266">
    <property type="component" value="Chromosome"/>
</dbReference>
<evidence type="ECO:0000313" key="2">
    <source>
        <dbReference type="Proteomes" id="UP000032266"/>
    </source>
</evidence>
<protein>
    <submittedName>
        <fullName evidence="1">Uncharacterized protein</fullName>
    </submittedName>
</protein>
<dbReference type="HOGENOM" id="CLU_2649376_0_0_6"/>
<proteinExistence type="predicted"/>
<dbReference type="KEGG" id="gsn:YC6258_01060"/>
<dbReference type="AlphaFoldDB" id="A0A0C5VIC7"/>
<sequence length="76" mass="9210">MFLKSIREHFELRLERHRQLKKIARIRYQTQGLSEHLRNDINLDGYLAKLHQESSFKAPKKNVIYLERVHKKRASP</sequence>
<accession>A0A0C5VIC7</accession>
<gene>
    <name evidence="1" type="ORF">YC6258_01060</name>
</gene>